<name>A0A2I0UFX7_LIMLA</name>
<reference evidence="2" key="1">
    <citation type="submission" date="2017-11" db="EMBL/GenBank/DDBJ databases">
        <authorList>
            <person name="Lima N.C."/>
            <person name="Parody-Merino A.M."/>
            <person name="Battley P.F."/>
            <person name="Fidler A.E."/>
            <person name="Prosdocimi F."/>
        </authorList>
    </citation>
    <scope>NUCLEOTIDE SEQUENCE [LARGE SCALE GENOMIC DNA]</scope>
</reference>
<reference evidence="2" key="2">
    <citation type="submission" date="2017-12" db="EMBL/GenBank/DDBJ databases">
        <title>Genome sequence of the Bar-tailed Godwit (Limosa lapponica baueri).</title>
        <authorList>
            <person name="Lima N.C.B."/>
            <person name="Parody-Merino A.M."/>
            <person name="Battley P.F."/>
            <person name="Fidler A.E."/>
            <person name="Prosdocimi F."/>
        </authorList>
    </citation>
    <scope>NUCLEOTIDE SEQUENCE [LARGE SCALE GENOMIC DNA]</scope>
</reference>
<keyword evidence="2" id="KW-1185">Reference proteome</keyword>
<dbReference type="EMBL" id="KZ505793">
    <property type="protein sequence ID" value="PKU44943.1"/>
    <property type="molecule type" value="Genomic_DNA"/>
</dbReference>
<dbReference type="Proteomes" id="UP000233556">
    <property type="component" value="Unassembled WGS sequence"/>
</dbReference>
<gene>
    <name evidence="1" type="ORF">llap_4756</name>
</gene>
<dbReference type="AlphaFoldDB" id="A0A2I0UFX7"/>
<accession>A0A2I0UFX7</accession>
<evidence type="ECO:0000313" key="2">
    <source>
        <dbReference type="Proteomes" id="UP000233556"/>
    </source>
</evidence>
<protein>
    <recommendedName>
        <fullName evidence="3">Rna-directed dna polymerase from mobile element jockey-like</fullName>
    </recommendedName>
</protein>
<organism evidence="1 2">
    <name type="scientific">Limosa lapponica baueri</name>
    <dbReference type="NCBI Taxonomy" id="1758121"/>
    <lineage>
        <taxon>Eukaryota</taxon>
        <taxon>Metazoa</taxon>
        <taxon>Chordata</taxon>
        <taxon>Craniata</taxon>
        <taxon>Vertebrata</taxon>
        <taxon>Euteleostomi</taxon>
        <taxon>Archelosauria</taxon>
        <taxon>Archosauria</taxon>
        <taxon>Dinosauria</taxon>
        <taxon>Saurischia</taxon>
        <taxon>Theropoda</taxon>
        <taxon>Coelurosauria</taxon>
        <taxon>Aves</taxon>
        <taxon>Neognathae</taxon>
        <taxon>Neoaves</taxon>
        <taxon>Charadriiformes</taxon>
        <taxon>Scolopacidae</taxon>
        <taxon>Limosa</taxon>
    </lineage>
</organism>
<evidence type="ECO:0000313" key="1">
    <source>
        <dbReference type="EMBL" id="PKU44943.1"/>
    </source>
</evidence>
<sequence>MDLLERVQQRAVKMIRGLEHLSYEDRLRENAYDTNCKRCSDDVENRLLLRKLTTNQSKNDSDVQGLVTFARVFWTKLGKDAGQISGLELSSDEDNLCSRVSEEADLANPFTCCLGLKLTGRPGNILDQQMKPQEGSS</sequence>
<proteinExistence type="predicted"/>
<evidence type="ECO:0008006" key="3">
    <source>
        <dbReference type="Google" id="ProtNLM"/>
    </source>
</evidence>